<dbReference type="PANTHER" id="PTHR21666">
    <property type="entry name" value="PEPTIDASE-RELATED"/>
    <property type="match status" value="1"/>
</dbReference>
<dbReference type="OrthoDB" id="2986589at2"/>
<evidence type="ECO:0000313" key="5">
    <source>
        <dbReference type="Proteomes" id="UP000276128"/>
    </source>
</evidence>
<dbReference type="GO" id="GO:0004222">
    <property type="term" value="F:metalloendopeptidase activity"/>
    <property type="evidence" value="ECO:0007669"/>
    <property type="project" value="TreeGrafter"/>
</dbReference>
<feature type="domain" description="M23ase beta-sheet core" evidence="3">
    <location>
        <begin position="195"/>
        <end position="288"/>
    </location>
</feature>
<dbReference type="SUPFAM" id="SSF51261">
    <property type="entry name" value="Duplicated hybrid motif"/>
    <property type="match status" value="1"/>
</dbReference>
<reference evidence="4 5" key="1">
    <citation type="submission" date="2018-12" db="EMBL/GenBank/DDBJ databases">
        <title>Bacillus ochoae sp. nov., Paenibacillus whitsoniae sp. nov., Paenibacillus spiritus sp. nov. Isolated from the Mars Exploration Rover during spacecraft assembly.</title>
        <authorList>
            <person name="Seuylemezian A."/>
            <person name="Vaishampayan P."/>
        </authorList>
    </citation>
    <scope>NUCLEOTIDE SEQUENCE [LARGE SCALE GENOMIC DNA]</scope>
    <source>
        <strain evidence="4 5">MER 54</strain>
    </source>
</reference>
<dbReference type="InterPro" id="IPR016047">
    <property type="entry name" value="M23ase_b-sheet_dom"/>
</dbReference>
<dbReference type="InterPro" id="IPR050570">
    <property type="entry name" value="Cell_wall_metabolism_enzyme"/>
</dbReference>
<evidence type="ECO:0000313" key="4">
    <source>
        <dbReference type="EMBL" id="RTE08045.1"/>
    </source>
</evidence>
<keyword evidence="5" id="KW-1185">Reference proteome</keyword>
<evidence type="ECO:0000256" key="2">
    <source>
        <dbReference type="SAM" id="MobiDB-lite"/>
    </source>
</evidence>
<keyword evidence="1" id="KW-0732">Signal</keyword>
<organism evidence="4 5">
    <name type="scientific">Paenibacillus whitsoniae</name>
    <dbReference type="NCBI Taxonomy" id="2496558"/>
    <lineage>
        <taxon>Bacteria</taxon>
        <taxon>Bacillati</taxon>
        <taxon>Bacillota</taxon>
        <taxon>Bacilli</taxon>
        <taxon>Bacillales</taxon>
        <taxon>Paenibacillaceae</taxon>
        <taxon>Paenibacillus</taxon>
    </lineage>
</organism>
<dbReference type="InterPro" id="IPR011055">
    <property type="entry name" value="Dup_hybrid_motif"/>
</dbReference>
<dbReference type="Gene3D" id="2.70.70.10">
    <property type="entry name" value="Glucose Permease (Domain IIA)"/>
    <property type="match status" value="1"/>
</dbReference>
<dbReference type="RefSeq" id="WP_126142923.1">
    <property type="nucleotide sequence ID" value="NZ_RXHU01000059.1"/>
</dbReference>
<protein>
    <submittedName>
        <fullName evidence="4">M23 family metallopeptidase</fullName>
    </submittedName>
</protein>
<dbReference type="AlphaFoldDB" id="A0A3S0AMV5"/>
<name>A0A3S0AMV5_9BACL</name>
<feature type="compositionally biased region" description="Basic and acidic residues" evidence="2">
    <location>
        <begin position="1"/>
        <end position="26"/>
    </location>
</feature>
<comment type="caution">
    <text evidence="4">The sequence shown here is derived from an EMBL/GenBank/DDBJ whole genome shotgun (WGS) entry which is preliminary data.</text>
</comment>
<feature type="region of interest" description="Disordered" evidence="2">
    <location>
        <begin position="1"/>
        <end position="31"/>
    </location>
</feature>
<sequence length="295" mass="32568">MGSNDKVKQRRNERLRSIRESSEAAHRQSYGLGPVRLPEYLAPPREPDMPLYADAEWRRKMEDPEFAWKQKQLMDRQLYRSGGDEDDTGLLRPPSPRKIAIKLFISAALFGAVYGMFQLQQPWAQKGKQFVASALTDSYDFTAISAWYTETFGGSPSFIPSWNRTGSEAIKVSTSKRTLYVPAKGTIIVPYDGNSHKGVNVSTQEFAPVYALDTGQVIFAGKTPDTGMTVVIRHPGGLQSTYGGLSEVSVAAGDWMKVGEPIGKASERNAAKGTMYFALTKEGLPINPTDVISFD</sequence>
<gene>
    <name evidence="4" type="ORF">EJQ19_19585</name>
</gene>
<evidence type="ECO:0000259" key="3">
    <source>
        <dbReference type="Pfam" id="PF01551"/>
    </source>
</evidence>
<dbReference type="Pfam" id="PF01551">
    <property type="entry name" value="Peptidase_M23"/>
    <property type="match status" value="1"/>
</dbReference>
<dbReference type="Proteomes" id="UP000276128">
    <property type="component" value="Unassembled WGS sequence"/>
</dbReference>
<evidence type="ECO:0000256" key="1">
    <source>
        <dbReference type="ARBA" id="ARBA00022729"/>
    </source>
</evidence>
<accession>A0A3S0AMV5</accession>
<dbReference type="EMBL" id="RXHU01000059">
    <property type="protein sequence ID" value="RTE08045.1"/>
    <property type="molecule type" value="Genomic_DNA"/>
</dbReference>
<proteinExistence type="predicted"/>
<dbReference type="PANTHER" id="PTHR21666:SF289">
    <property type="entry name" value="L-ALA--D-GLU ENDOPEPTIDASE"/>
    <property type="match status" value="1"/>
</dbReference>
<dbReference type="CDD" id="cd12797">
    <property type="entry name" value="M23_peptidase"/>
    <property type="match status" value="1"/>
</dbReference>